<reference evidence="2" key="1">
    <citation type="submission" date="2023-03" db="EMBL/GenBank/DDBJ databases">
        <title>Massive genome expansion in bonnet fungi (Mycena s.s.) driven by repeated elements and novel gene families across ecological guilds.</title>
        <authorList>
            <consortium name="Lawrence Berkeley National Laboratory"/>
            <person name="Harder C.B."/>
            <person name="Miyauchi S."/>
            <person name="Viragh M."/>
            <person name="Kuo A."/>
            <person name="Thoen E."/>
            <person name="Andreopoulos B."/>
            <person name="Lu D."/>
            <person name="Skrede I."/>
            <person name="Drula E."/>
            <person name="Henrissat B."/>
            <person name="Morin E."/>
            <person name="Kohler A."/>
            <person name="Barry K."/>
            <person name="LaButti K."/>
            <person name="Morin E."/>
            <person name="Salamov A."/>
            <person name="Lipzen A."/>
            <person name="Mereny Z."/>
            <person name="Hegedus B."/>
            <person name="Baldrian P."/>
            <person name="Stursova M."/>
            <person name="Weitz H."/>
            <person name="Taylor A."/>
            <person name="Grigoriev I.V."/>
            <person name="Nagy L.G."/>
            <person name="Martin F."/>
            <person name="Kauserud H."/>
        </authorList>
    </citation>
    <scope>NUCLEOTIDE SEQUENCE</scope>
    <source>
        <strain evidence="2">9284</strain>
    </source>
</reference>
<feature type="region of interest" description="Disordered" evidence="1">
    <location>
        <begin position="1"/>
        <end position="23"/>
    </location>
</feature>
<feature type="compositionally biased region" description="Basic residues" evidence="1">
    <location>
        <begin position="7"/>
        <end position="20"/>
    </location>
</feature>
<keyword evidence="3" id="KW-1185">Reference proteome</keyword>
<dbReference type="Proteomes" id="UP001221142">
    <property type="component" value="Unassembled WGS sequence"/>
</dbReference>
<evidence type="ECO:0000313" key="2">
    <source>
        <dbReference type="EMBL" id="KAJ7631015.1"/>
    </source>
</evidence>
<accession>A0AAD7FPI8</accession>
<sequence>MADRASSKPRHHPYQKRKSDRKQWNHGTLERLLFSPTELWALTNSQRRPVYQASLEAHVDRLHAQLDSLGPGFFPVDKEEFKSLTGLKVKACKNLVIGLEHDVAAEHKKLLVLQAKNRQLEAALQASLQKQM</sequence>
<proteinExistence type="predicted"/>
<evidence type="ECO:0000313" key="3">
    <source>
        <dbReference type="Proteomes" id="UP001221142"/>
    </source>
</evidence>
<gene>
    <name evidence="2" type="ORF">FB45DRAFT_1028175</name>
</gene>
<dbReference type="EMBL" id="JARKIF010000009">
    <property type="protein sequence ID" value="KAJ7631015.1"/>
    <property type="molecule type" value="Genomic_DNA"/>
</dbReference>
<dbReference type="AlphaFoldDB" id="A0AAD7FPI8"/>
<name>A0AAD7FPI8_9AGAR</name>
<evidence type="ECO:0000256" key="1">
    <source>
        <dbReference type="SAM" id="MobiDB-lite"/>
    </source>
</evidence>
<organism evidence="2 3">
    <name type="scientific">Roridomyces roridus</name>
    <dbReference type="NCBI Taxonomy" id="1738132"/>
    <lineage>
        <taxon>Eukaryota</taxon>
        <taxon>Fungi</taxon>
        <taxon>Dikarya</taxon>
        <taxon>Basidiomycota</taxon>
        <taxon>Agaricomycotina</taxon>
        <taxon>Agaricomycetes</taxon>
        <taxon>Agaricomycetidae</taxon>
        <taxon>Agaricales</taxon>
        <taxon>Marasmiineae</taxon>
        <taxon>Mycenaceae</taxon>
        <taxon>Roridomyces</taxon>
    </lineage>
</organism>
<protein>
    <submittedName>
        <fullName evidence="2">Uncharacterized protein</fullName>
    </submittedName>
</protein>
<comment type="caution">
    <text evidence="2">The sequence shown here is derived from an EMBL/GenBank/DDBJ whole genome shotgun (WGS) entry which is preliminary data.</text>
</comment>